<dbReference type="PANTHER" id="PTHR42938">
    <property type="entry name" value="FORMATE DEHYDROGENASE 1"/>
    <property type="match status" value="1"/>
</dbReference>
<dbReference type="Proteomes" id="UP000663862">
    <property type="component" value="Unassembled WGS sequence"/>
</dbReference>
<protein>
    <recommendedName>
        <fullName evidence="1">D-isomer specific 2-hydroxyacid dehydrogenase NAD-binding domain-containing protein</fullName>
    </recommendedName>
</protein>
<evidence type="ECO:0000313" key="2">
    <source>
        <dbReference type="EMBL" id="CAF4550414.1"/>
    </source>
</evidence>
<sequence length="222" mass="24926">MIYFDLINDEIFSSCKRGVKLINVARGGIIDENSLVNAHNCGQCGGAALDVFQEEPPIDMKLTQHPLTICTHHLGASTLEAQKRVAIDLAQQIIDLKQGHSLIGVVNGSMEMIVNKKQEVNNVLIVRAARDNQIEELSGIVSDDHLWIIFVIIRHNLVLLLIIDIIIEADKLIREARHDFRLTMKFIDLCRFILCYYSTSRIILSIGSQCLVTRLAVLVIDD</sequence>
<feature type="domain" description="D-isomer specific 2-hydroxyacid dehydrogenase NAD-binding" evidence="1">
    <location>
        <begin position="5"/>
        <end position="75"/>
    </location>
</feature>
<dbReference type="GO" id="GO:0051287">
    <property type="term" value="F:NAD binding"/>
    <property type="evidence" value="ECO:0007669"/>
    <property type="project" value="InterPro"/>
</dbReference>
<dbReference type="EMBL" id="CAJOBQ010002279">
    <property type="protein sequence ID" value="CAF4550414.1"/>
    <property type="molecule type" value="Genomic_DNA"/>
</dbReference>
<accession>A0A820YNI6</accession>
<dbReference type="PANTHER" id="PTHR42938:SF22">
    <property type="entry name" value="D-3-PHOSPHOGLYCERATE DEHYDROGENASE"/>
    <property type="match status" value="1"/>
</dbReference>
<dbReference type="Gene3D" id="3.40.50.720">
    <property type="entry name" value="NAD(P)-binding Rossmann-like Domain"/>
    <property type="match status" value="2"/>
</dbReference>
<name>A0A820YNI6_9BILA</name>
<gene>
    <name evidence="2" type="ORF">TSG867_LOCUS24615</name>
</gene>
<dbReference type="GO" id="GO:0004617">
    <property type="term" value="F:phosphoglycerate dehydrogenase activity"/>
    <property type="evidence" value="ECO:0007669"/>
    <property type="project" value="TreeGrafter"/>
</dbReference>
<reference evidence="2" key="1">
    <citation type="submission" date="2021-02" db="EMBL/GenBank/DDBJ databases">
        <authorList>
            <person name="Nowell W R."/>
        </authorList>
    </citation>
    <scope>NUCLEOTIDE SEQUENCE</scope>
</reference>
<evidence type="ECO:0000259" key="1">
    <source>
        <dbReference type="Pfam" id="PF02826"/>
    </source>
</evidence>
<evidence type="ECO:0000313" key="3">
    <source>
        <dbReference type="Proteomes" id="UP000663862"/>
    </source>
</evidence>
<dbReference type="InterPro" id="IPR006140">
    <property type="entry name" value="D-isomer_DH_NAD-bd"/>
</dbReference>
<dbReference type="AlphaFoldDB" id="A0A820YNI6"/>
<dbReference type="InterPro" id="IPR036291">
    <property type="entry name" value="NAD(P)-bd_dom_sf"/>
</dbReference>
<dbReference type="SUPFAM" id="SSF51735">
    <property type="entry name" value="NAD(P)-binding Rossmann-fold domains"/>
    <property type="match status" value="1"/>
</dbReference>
<organism evidence="2 3">
    <name type="scientific">Rotaria socialis</name>
    <dbReference type="NCBI Taxonomy" id="392032"/>
    <lineage>
        <taxon>Eukaryota</taxon>
        <taxon>Metazoa</taxon>
        <taxon>Spiralia</taxon>
        <taxon>Gnathifera</taxon>
        <taxon>Rotifera</taxon>
        <taxon>Eurotatoria</taxon>
        <taxon>Bdelloidea</taxon>
        <taxon>Philodinida</taxon>
        <taxon>Philodinidae</taxon>
        <taxon>Rotaria</taxon>
    </lineage>
</organism>
<comment type="caution">
    <text evidence="2">The sequence shown here is derived from an EMBL/GenBank/DDBJ whole genome shotgun (WGS) entry which is preliminary data.</text>
</comment>
<proteinExistence type="predicted"/>
<feature type="non-terminal residue" evidence="2">
    <location>
        <position position="1"/>
    </location>
</feature>
<dbReference type="Pfam" id="PF02826">
    <property type="entry name" value="2-Hacid_dh_C"/>
    <property type="match status" value="1"/>
</dbReference>